<dbReference type="Proteomes" id="UP001374599">
    <property type="component" value="Unassembled WGS sequence"/>
</dbReference>
<reference evidence="1" key="1">
    <citation type="submission" date="2023-09" db="EMBL/GenBank/DDBJ databases">
        <title>Vallitalea sediminicola and Vallitalea maricola sp. nov., anaerobic bacteria isolated from marine sediment.</title>
        <authorList>
            <person name="Hirano S."/>
            <person name="Maeda A."/>
            <person name="Terahara T."/>
            <person name="Mori K."/>
            <person name="Hamada M."/>
            <person name="Matsumoto R."/>
            <person name="Kobayashi T."/>
        </authorList>
    </citation>
    <scope>NUCLEOTIDE SEQUENCE</scope>
    <source>
        <strain evidence="1">AN17-2</strain>
    </source>
</reference>
<accession>A0ACB5UR36</accession>
<evidence type="ECO:0000313" key="1">
    <source>
        <dbReference type="EMBL" id="GMQ64348.1"/>
    </source>
</evidence>
<protein>
    <submittedName>
        <fullName evidence="1">Uncharacterized protein</fullName>
    </submittedName>
</protein>
<keyword evidence="2" id="KW-1185">Reference proteome</keyword>
<comment type="caution">
    <text evidence="1">The sequence shown here is derived from an EMBL/GenBank/DDBJ whole genome shotgun (WGS) entry which is preliminary data.</text>
</comment>
<sequence>MINLHNTIGEFVPDKLIADTQIPIRLEGIVLEKGKGILRRGTFLGRKESDGLYKIVNKASSDGSQKPICVLTDDVDTGDDSAVKDVRTTAYFSGVFNQNALIIEGDGKPVDFKDELRDRSIYLENAK</sequence>
<name>A0ACB5UR36_9FIRM</name>
<organism evidence="1 2">
    <name type="scientific">Vallitalea maricola</name>
    <dbReference type="NCBI Taxonomy" id="3074433"/>
    <lineage>
        <taxon>Bacteria</taxon>
        <taxon>Bacillati</taxon>
        <taxon>Bacillota</taxon>
        <taxon>Clostridia</taxon>
        <taxon>Lachnospirales</taxon>
        <taxon>Vallitaleaceae</taxon>
        <taxon>Vallitalea</taxon>
    </lineage>
</organism>
<evidence type="ECO:0000313" key="2">
    <source>
        <dbReference type="Proteomes" id="UP001374599"/>
    </source>
</evidence>
<dbReference type="EMBL" id="BTPU01000067">
    <property type="protein sequence ID" value="GMQ64348.1"/>
    <property type="molecule type" value="Genomic_DNA"/>
</dbReference>
<proteinExistence type="predicted"/>
<gene>
    <name evidence="1" type="ORF">AN2V17_35850</name>
</gene>